<evidence type="ECO:0000256" key="2">
    <source>
        <dbReference type="ARBA" id="ARBA00009009"/>
    </source>
</evidence>
<dbReference type="SUPFAM" id="SSF56601">
    <property type="entry name" value="beta-lactamase/transpeptidase-like"/>
    <property type="match status" value="1"/>
</dbReference>
<reference evidence="5" key="2">
    <citation type="submission" date="2020-09" db="EMBL/GenBank/DDBJ databases">
        <authorList>
            <person name="Sun Q."/>
            <person name="Zhou Y."/>
        </authorList>
    </citation>
    <scope>NUCLEOTIDE SEQUENCE</scope>
    <source>
        <strain evidence="5">CGMCC 1.7081</strain>
    </source>
</reference>
<gene>
    <name evidence="5" type="ORF">GCM10010961_34190</name>
</gene>
<dbReference type="InterPro" id="IPR000871">
    <property type="entry name" value="Beta-lactam_class-A"/>
</dbReference>
<dbReference type="PANTHER" id="PTHR35333:SF3">
    <property type="entry name" value="BETA-LACTAMASE-TYPE TRANSPEPTIDASE FOLD CONTAINING PROTEIN"/>
    <property type="match status" value="1"/>
</dbReference>
<dbReference type="EMBL" id="BNAP01000022">
    <property type="protein sequence ID" value="GHG98764.1"/>
    <property type="molecule type" value="Genomic_DNA"/>
</dbReference>
<name>A0A8J3HAX7_9RHOB</name>
<evidence type="ECO:0000313" key="6">
    <source>
        <dbReference type="Proteomes" id="UP000611500"/>
    </source>
</evidence>
<feature type="domain" description="Beta-lactamase class A catalytic" evidence="4">
    <location>
        <begin position="2"/>
        <end position="188"/>
    </location>
</feature>
<dbReference type="AlphaFoldDB" id="A0A8J3HAX7"/>
<protein>
    <recommendedName>
        <fullName evidence="3">beta-lactamase</fullName>
        <ecNumber evidence="3">3.5.2.6</ecNumber>
    </recommendedName>
</protein>
<comment type="caution">
    <text evidence="5">The sequence shown here is derived from an EMBL/GenBank/DDBJ whole genome shotgun (WGS) entry which is preliminary data.</text>
</comment>
<dbReference type="Gene3D" id="3.40.710.10">
    <property type="entry name" value="DD-peptidase/beta-lactamase superfamily"/>
    <property type="match status" value="1"/>
</dbReference>
<dbReference type="InterPro" id="IPR012338">
    <property type="entry name" value="Beta-lactam/transpept-like"/>
</dbReference>
<dbReference type="GO" id="GO:0030655">
    <property type="term" value="P:beta-lactam antibiotic catabolic process"/>
    <property type="evidence" value="ECO:0007669"/>
    <property type="project" value="InterPro"/>
</dbReference>
<evidence type="ECO:0000259" key="4">
    <source>
        <dbReference type="Pfam" id="PF13354"/>
    </source>
</evidence>
<dbReference type="Proteomes" id="UP000611500">
    <property type="component" value="Unassembled WGS sequence"/>
</dbReference>
<reference evidence="5" key="1">
    <citation type="journal article" date="2014" name="Int. J. Syst. Evol. Microbiol.">
        <title>Complete genome sequence of Corynebacterium casei LMG S-19264T (=DSM 44701T), isolated from a smear-ripened cheese.</title>
        <authorList>
            <consortium name="US DOE Joint Genome Institute (JGI-PGF)"/>
            <person name="Walter F."/>
            <person name="Albersmeier A."/>
            <person name="Kalinowski J."/>
            <person name="Ruckert C."/>
        </authorList>
    </citation>
    <scope>NUCLEOTIDE SEQUENCE</scope>
    <source>
        <strain evidence="5">CGMCC 1.7081</strain>
    </source>
</reference>
<accession>A0A8J3HAX7</accession>
<dbReference type="PANTHER" id="PTHR35333">
    <property type="entry name" value="BETA-LACTAMASE"/>
    <property type="match status" value="1"/>
</dbReference>
<dbReference type="PRINTS" id="PR00118">
    <property type="entry name" value="BLACTAMASEA"/>
</dbReference>
<keyword evidence="6" id="KW-1185">Reference proteome</keyword>
<dbReference type="GO" id="GO:0046677">
    <property type="term" value="P:response to antibiotic"/>
    <property type="evidence" value="ECO:0007669"/>
    <property type="project" value="InterPro"/>
</dbReference>
<dbReference type="Pfam" id="PF13354">
    <property type="entry name" value="Beta-lactamase2"/>
    <property type="match status" value="1"/>
</dbReference>
<dbReference type="InterPro" id="IPR045155">
    <property type="entry name" value="Beta-lactam_cat"/>
</dbReference>
<comment type="catalytic activity">
    <reaction evidence="1">
        <text>a beta-lactam + H2O = a substituted beta-amino acid</text>
        <dbReference type="Rhea" id="RHEA:20401"/>
        <dbReference type="ChEBI" id="CHEBI:15377"/>
        <dbReference type="ChEBI" id="CHEBI:35627"/>
        <dbReference type="ChEBI" id="CHEBI:140347"/>
        <dbReference type="EC" id="3.5.2.6"/>
    </reaction>
</comment>
<evidence type="ECO:0000256" key="3">
    <source>
        <dbReference type="ARBA" id="ARBA00012865"/>
    </source>
</evidence>
<evidence type="ECO:0000256" key="1">
    <source>
        <dbReference type="ARBA" id="ARBA00001526"/>
    </source>
</evidence>
<dbReference type="NCBIfam" id="NF033103">
    <property type="entry name" value="bla_class_A"/>
    <property type="match status" value="1"/>
</dbReference>
<comment type="similarity">
    <text evidence="2">Belongs to the class-A beta-lactamase family.</text>
</comment>
<evidence type="ECO:0000313" key="5">
    <source>
        <dbReference type="EMBL" id="GHG98764.1"/>
    </source>
</evidence>
<dbReference type="EC" id="3.5.2.6" evidence="3"/>
<organism evidence="5 6">
    <name type="scientific">Pseudodonghicola xiamenensis</name>
    <dbReference type="NCBI Taxonomy" id="337702"/>
    <lineage>
        <taxon>Bacteria</taxon>
        <taxon>Pseudomonadati</taxon>
        <taxon>Pseudomonadota</taxon>
        <taxon>Alphaproteobacteria</taxon>
        <taxon>Rhodobacterales</taxon>
        <taxon>Paracoccaceae</taxon>
        <taxon>Pseudodonghicola</taxon>
    </lineage>
</organism>
<proteinExistence type="inferred from homology"/>
<sequence length="220" mass="23700">MNSTVKAPLCAAILSRDDIDLTETLPVRAEDILEYAPVTEKRVGTEMSIADLCLAALDQSDNTATNILFDRLGGPEQLTEFLRSIGDDVTRSDRIEPGLNIFSAGDPRDTTTPKAMIDTLRAILVGDGLSEQDQEQLAEWMRPGGVTGDLIRPAVPNGWDVVDKSGSGNNTRNLIAMLTPPSEDPIFVSLSISDTEADFGTRNAALKDLGAAVMKQIVRD</sequence>
<dbReference type="GO" id="GO:0008800">
    <property type="term" value="F:beta-lactamase activity"/>
    <property type="evidence" value="ECO:0007669"/>
    <property type="project" value="UniProtKB-EC"/>
</dbReference>